<keyword evidence="3" id="KW-1185">Reference proteome</keyword>
<evidence type="ECO:0000256" key="1">
    <source>
        <dbReference type="ARBA" id="ARBA00023125"/>
    </source>
</evidence>
<dbReference type="Gene3D" id="1.10.150.130">
    <property type="match status" value="1"/>
</dbReference>
<dbReference type="SUPFAM" id="SSF56349">
    <property type="entry name" value="DNA breaking-rejoining enzymes"/>
    <property type="match status" value="1"/>
</dbReference>
<evidence type="ECO:0008006" key="4">
    <source>
        <dbReference type="Google" id="ProtNLM"/>
    </source>
</evidence>
<dbReference type="InterPro" id="IPR010998">
    <property type="entry name" value="Integrase_recombinase_N"/>
</dbReference>
<name>A0ABN3T376_9ACTN</name>
<gene>
    <name evidence="2" type="ORF">GCM10009864_77140</name>
</gene>
<evidence type="ECO:0000313" key="2">
    <source>
        <dbReference type="EMBL" id="GAA2691373.1"/>
    </source>
</evidence>
<reference evidence="2 3" key="1">
    <citation type="journal article" date="2019" name="Int. J. Syst. Evol. Microbiol.">
        <title>The Global Catalogue of Microorganisms (GCM) 10K type strain sequencing project: providing services to taxonomists for standard genome sequencing and annotation.</title>
        <authorList>
            <consortium name="The Broad Institute Genomics Platform"/>
            <consortium name="The Broad Institute Genome Sequencing Center for Infectious Disease"/>
            <person name="Wu L."/>
            <person name="Ma J."/>
        </authorList>
    </citation>
    <scope>NUCLEOTIDE SEQUENCE [LARGE SCALE GENOMIC DNA]</scope>
    <source>
        <strain evidence="2 3">JCM 16374</strain>
    </source>
</reference>
<evidence type="ECO:0000313" key="3">
    <source>
        <dbReference type="Proteomes" id="UP001500994"/>
    </source>
</evidence>
<dbReference type="EMBL" id="BAAARK010000055">
    <property type="protein sequence ID" value="GAA2691373.1"/>
    <property type="molecule type" value="Genomic_DNA"/>
</dbReference>
<dbReference type="Proteomes" id="UP001500994">
    <property type="component" value="Unassembled WGS sequence"/>
</dbReference>
<accession>A0ABN3T376</accession>
<comment type="caution">
    <text evidence="2">The sequence shown here is derived from an EMBL/GenBank/DDBJ whole genome shotgun (WGS) entry which is preliminary data.</text>
</comment>
<dbReference type="InterPro" id="IPR011010">
    <property type="entry name" value="DNA_brk_join_enz"/>
</dbReference>
<proteinExistence type="predicted"/>
<sequence>MIAGVRSCRVVLFLQVNATRPDAWSGLRRLVFRRPLTWKGREHRSHRKVLKAAIAEMEPYRRIVGPATRQRIRSTLRAALNAAIAQQLITFNPAAHVELEAGKRPKALVRTEERILR</sequence>
<protein>
    <recommendedName>
        <fullName evidence="4">Integrase</fullName>
    </recommendedName>
</protein>
<keyword evidence="1" id="KW-0238">DNA-binding</keyword>
<organism evidence="2 3">
    <name type="scientific">Streptomyces lunalinharesii</name>
    <dbReference type="NCBI Taxonomy" id="333384"/>
    <lineage>
        <taxon>Bacteria</taxon>
        <taxon>Bacillati</taxon>
        <taxon>Actinomycetota</taxon>
        <taxon>Actinomycetes</taxon>
        <taxon>Kitasatosporales</taxon>
        <taxon>Streptomycetaceae</taxon>
        <taxon>Streptomyces</taxon>
    </lineage>
</organism>